<organism evidence="1 2">
    <name type="scientific">Allocoleopsis franciscana PCC 7113</name>
    <dbReference type="NCBI Taxonomy" id="1173027"/>
    <lineage>
        <taxon>Bacteria</taxon>
        <taxon>Bacillati</taxon>
        <taxon>Cyanobacteriota</taxon>
        <taxon>Cyanophyceae</taxon>
        <taxon>Coleofasciculales</taxon>
        <taxon>Coleofasciculaceae</taxon>
        <taxon>Allocoleopsis</taxon>
        <taxon>Allocoleopsis franciscana</taxon>
    </lineage>
</organism>
<protein>
    <submittedName>
        <fullName evidence="1">Uncharacterized protein</fullName>
    </submittedName>
</protein>
<gene>
    <name evidence="1" type="ORF">Mic7113_5956</name>
</gene>
<dbReference type="Proteomes" id="UP000010471">
    <property type="component" value="Chromosome"/>
</dbReference>
<name>K9WP68_9CYAN</name>
<dbReference type="KEGG" id="mic:Mic7113_5956"/>
<keyword evidence="2" id="KW-1185">Reference proteome</keyword>
<accession>K9WP68</accession>
<dbReference type="HOGENOM" id="CLU_2686694_0_0_3"/>
<proteinExistence type="predicted"/>
<dbReference type="RefSeq" id="WP_015185688.1">
    <property type="nucleotide sequence ID" value="NC_019738.1"/>
</dbReference>
<evidence type="ECO:0000313" key="2">
    <source>
        <dbReference type="Proteomes" id="UP000010471"/>
    </source>
</evidence>
<dbReference type="AlphaFoldDB" id="K9WP68"/>
<reference evidence="1 2" key="1">
    <citation type="submission" date="2012-06" db="EMBL/GenBank/DDBJ databases">
        <title>Finished chromosome of genome of Microcoleus sp. PCC 7113.</title>
        <authorList>
            <consortium name="US DOE Joint Genome Institute"/>
            <person name="Gugger M."/>
            <person name="Coursin T."/>
            <person name="Rippka R."/>
            <person name="Tandeau De Marsac N."/>
            <person name="Huntemann M."/>
            <person name="Wei C.-L."/>
            <person name="Han J."/>
            <person name="Detter J.C."/>
            <person name="Han C."/>
            <person name="Tapia R."/>
            <person name="Chen A."/>
            <person name="Kyrpides N."/>
            <person name="Mavromatis K."/>
            <person name="Markowitz V."/>
            <person name="Szeto E."/>
            <person name="Ivanova N."/>
            <person name="Pagani I."/>
            <person name="Pati A."/>
            <person name="Goodwin L."/>
            <person name="Nordberg H.P."/>
            <person name="Cantor M.N."/>
            <person name="Hua S.X."/>
            <person name="Woyke T."/>
            <person name="Kerfeld C.A."/>
        </authorList>
    </citation>
    <scope>NUCLEOTIDE SEQUENCE [LARGE SCALE GENOMIC DNA]</scope>
    <source>
        <strain evidence="1 2">PCC 7113</strain>
    </source>
</reference>
<sequence length="83" mass="9495">MNVTGSLIMWRVIIQCSAESWRNSATAFKAIAAKYPATPLSSKKMRDDERRIMEYQLESVSDTEEFVEECMTLDGFTAMFESL</sequence>
<dbReference type="EMBL" id="CP003630">
    <property type="protein sequence ID" value="AFZ21559.1"/>
    <property type="molecule type" value="Genomic_DNA"/>
</dbReference>
<dbReference type="eggNOG" id="ENOG5033AXD">
    <property type="taxonomic scope" value="Bacteria"/>
</dbReference>
<dbReference type="STRING" id="1173027.Mic7113_5956"/>
<evidence type="ECO:0000313" key="1">
    <source>
        <dbReference type="EMBL" id="AFZ21559.1"/>
    </source>
</evidence>